<sequence>VEDELGGDTWFSLWNRSSTPEESQRIAHCPPSTHNFPCVDNALGMDKADGLIQGRYQASEEDVERIEGCKIGGSDSEDPPETNEVSGDQETPVDRVGPADEVDSSEVIETPTETSEPPPTLLPGTLVEVRAPISGYQPTTSSGCSEFEGGQCSELKWEQITGLRTGAVGALAISPSEPDVVYAGFDSNDMGLWRSDDGGKTWVHTYESGHISGIAVSPTDSRTVIHSILEGDVFFDSEGGSGSVVSRSGRGTEHARFSTVAYAPSDSTVAYTSASGTREGSQGRKGDSAEFYASTDSGQNWSLAGVCHGCGFFYTIVVHPEYPDTIYAGTATGVRFSDDGGETWGANLLTNLSEDGAEVLGLALRPGSSEHLLAATTGDGVFRSEDGGQTWIESSSGLDTPMTHRVVFANNEPEVAYVTTHQGVFRSDDSGRTWTRRSDGLNYLFVHAFAVDPRNADVAYVGTASELHSVHSRHEQEGLHFGEGIYKTVDGGRTWHLSDDDIEESNLRIMTPHPRLPFEMWAGAGAGRGGFVTTSAGESWLFSASDAAHYPMVFAYSHSLPSTQYLTSLYPYSEFIRSVDSGETWQKLGERLEDGITQQTRESDLYDPTKPWHVHSHGLAVAPSDSNIVYVGTIWNTNSMEDYNLFGAHIFRSTDGGNTFHEVGDGFPTETPTSINAIIIHPSNPNIVYLMTSSYESEKGIGIYKTTNGGDDWSPVNSGLDLETNDLQIDPIEPETLYAATANGVYKTTDGGNSWNYKSNGLLEGVSGFPERRQREVFDLAIDPLNPLVLYAAGYMGVYKTNNGGDDWYLVNLGLPVYGSQAESAFDHDRVLEVDASGQVVYAVIGSREKDRLDTMVPYRAILGTPESFGYTFTIEDKTVAAESTSHLSNLVVDLERGELRLTASGPVGTNGNLSIVVPNELLPGPTSVEVDGMRVAAETEGQTVSFSFAHHGES</sequence>
<organism evidence="2">
    <name type="scientific">marine metagenome</name>
    <dbReference type="NCBI Taxonomy" id="408172"/>
    <lineage>
        <taxon>unclassified sequences</taxon>
        <taxon>metagenomes</taxon>
        <taxon>ecological metagenomes</taxon>
    </lineage>
</organism>
<dbReference type="Gene3D" id="2.130.10.10">
    <property type="entry name" value="YVTN repeat-like/Quinoprotein amine dehydrogenase"/>
    <property type="match status" value="5"/>
</dbReference>
<feature type="non-terminal residue" evidence="2">
    <location>
        <position position="955"/>
    </location>
</feature>
<feature type="compositionally biased region" description="Polar residues" evidence="1">
    <location>
        <begin position="12"/>
        <end position="21"/>
    </location>
</feature>
<dbReference type="PANTHER" id="PTHR43739:SF5">
    <property type="entry name" value="EXO-ALPHA-SIALIDASE"/>
    <property type="match status" value="1"/>
</dbReference>
<dbReference type="GO" id="GO:0010411">
    <property type="term" value="P:xyloglucan metabolic process"/>
    <property type="evidence" value="ECO:0007669"/>
    <property type="project" value="TreeGrafter"/>
</dbReference>
<gene>
    <name evidence="2" type="ORF">METZ01_LOCUS114804</name>
</gene>
<evidence type="ECO:0008006" key="3">
    <source>
        <dbReference type="Google" id="ProtNLM"/>
    </source>
</evidence>
<feature type="region of interest" description="Disordered" evidence="1">
    <location>
        <begin position="1"/>
        <end position="29"/>
    </location>
</feature>
<dbReference type="CDD" id="cd15482">
    <property type="entry name" value="Sialidase_non-viral"/>
    <property type="match status" value="2"/>
</dbReference>
<accession>A0A381XBG7</accession>
<proteinExistence type="predicted"/>
<feature type="region of interest" description="Disordered" evidence="1">
    <location>
        <begin position="69"/>
        <end position="122"/>
    </location>
</feature>
<feature type="non-terminal residue" evidence="2">
    <location>
        <position position="1"/>
    </location>
</feature>
<dbReference type="InterPro" id="IPR015943">
    <property type="entry name" value="WD40/YVTN_repeat-like_dom_sf"/>
</dbReference>
<dbReference type="AlphaFoldDB" id="A0A381XBG7"/>
<dbReference type="SUPFAM" id="SSF110296">
    <property type="entry name" value="Oligoxyloglucan reducing end-specific cellobiohydrolase"/>
    <property type="match status" value="2"/>
</dbReference>
<evidence type="ECO:0000313" key="2">
    <source>
        <dbReference type="EMBL" id="SVA61950.1"/>
    </source>
</evidence>
<dbReference type="EMBL" id="UINC01014539">
    <property type="protein sequence ID" value="SVA61950.1"/>
    <property type="molecule type" value="Genomic_DNA"/>
</dbReference>
<protein>
    <recommendedName>
        <fullName evidence="3">Sortilin N-terminal domain-containing protein</fullName>
    </recommendedName>
</protein>
<dbReference type="InterPro" id="IPR052025">
    <property type="entry name" value="Xyloglucanase_GH74"/>
</dbReference>
<reference evidence="2" key="1">
    <citation type="submission" date="2018-05" db="EMBL/GenBank/DDBJ databases">
        <authorList>
            <person name="Lanie J.A."/>
            <person name="Ng W.-L."/>
            <person name="Kazmierczak K.M."/>
            <person name="Andrzejewski T.M."/>
            <person name="Davidsen T.M."/>
            <person name="Wayne K.J."/>
            <person name="Tettelin H."/>
            <person name="Glass J.I."/>
            <person name="Rusch D."/>
            <person name="Podicherti R."/>
            <person name="Tsui H.-C.T."/>
            <person name="Winkler M.E."/>
        </authorList>
    </citation>
    <scope>NUCLEOTIDE SEQUENCE</scope>
</reference>
<name>A0A381XBG7_9ZZZZ</name>
<evidence type="ECO:0000256" key="1">
    <source>
        <dbReference type="SAM" id="MobiDB-lite"/>
    </source>
</evidence>
<dbReference type="PANTHER" id="PTHR43739">
    <property type="entry name" value="XYLOGLUCANASE (EUROFUNG)"/>
    <property type="match status" value="1"/>
</dbReference>